<evidence type="ECO:0000313" key="2">
    <source>
        <dbReference type="Proteomes" id="UP000515561"/>
    </source>
</evidence>
<keyword evidence="2" id="KW-1185">Reference proteome</keyword>
<name>A0A6S6R476_9FIRM</name>
<dbReference type="EMBL" id="AP023367">
    <property type="protein sequence ID" value="BCJ96936.1"/>
    <property type="molecule type" value="Genomic_DNA"/>
</dbReference>
<dbReference type="Proteomes" id="UP000515561">
    <property type="component" value="Chromosome"/>
</dbReference>
<dbReference type="KEGG" id="acel:acsn021_45050"/>
<evidence type="ECO:0000313" key="1">
    <source>
        <dbReference type="EMBL" id="BCJ96936.1"/>
    </source>
</evidence>
<organism evidence="1 2">
    <name type="scientific">Anaerocolumna cellulosilytica</name>
    <dbReference type="NCBI Taxonomy" id="433286"/>
    <lineage>
        <taxon>Bacteria</taxon>
        <taxon>Bacillati</taxon>
        <taxon>Bacillota</taxon>
        <taxon>Clostridia</taxon>
        <taxon>Lachnospirales</taxon>
        <taxon>Lachnospiraceae</taxon>
        <taxon>Anaerocolumna</taxon>
    </lineage>
</organism>
<reference evidence="1 2" key="1">
    <citation type="journal article" date="2016" name="Int. J. Syst. Evol. Microbiol.">
        <title>Descriptions of Anaerotaenia torta gen. nov., sp. nov. and Anaerocolumna cellulosilytica gen. nov., sp. nov. isolated from a methanogenic reactor of cattle waste.</title>
        <authorList>
            <person name="Uek A."/>
            <person name="Ohtaki Y."/>
            <person name="Kaku N."/>
            <person name="Ueki K."/>
        </authorList>
    </citation>
    <scope>NUCLEOTIDE SEQUENCE [LARGE SCALE GENOMIC DNA]</scope>
    <source>
        <strain evidence="1 2">SN021</strain>
    </source>
</reference>
<dbReference type="AlphaFoldDB" id="A0A6S6R476"/>
<accession>A0A6S6R476</accession>
<proteinExistence type="predicted"/>
<protein>
    <submittedName>
        <fullName evidence="1">Uncharacterized protein</fullName>
    </submittedName>
</protein>
<gene>
    <name evidence="1" type="ORF">acsn021_45050</name>
</gene>
<sequence>MKNNIRLVYQKGRDYISRPFLYLAITTYIKLVFTTGLKYNKL</sequence>